<keyword evidence="2" id="KW-0472">Membrane</keyword>
<feature type="compositionally biased region" description="Pro residues" evidence="1">
    <location>
        <begin position="116"/>
        <end position="130"/>
    </location>
</feature>
<evidence type="ECO:0000256" key="1">
    <source>
        <dbReference type="SAM" id="MobiDB-lite"/>
    </source>
</evidence>
<proteinExistence type="predicted"/>
<dbReference type="GeneID" id="87882693"/>
<comment type="caution">
    <text evidence="3">The sequence shown here is derived from an EMBL/GenBank/DDBJ whole genome shotgun (WGS) entry which is preliminary data.</text>
</comment>
<evidence type="ECO:0000313" key="4">
    <source>
        <dbReference type="Proteomes" id="UP001273166"/>
    </source>
</evidence>
<protein>
    <recommendedName>
        <fullName evidence="5">Apple domain-containing protein</fullName>
    </recommendedName>
</protein>
<feature type="region of interest" description="Disordered" evidence="1">
    <location>
        <begin position="1"/>
        <end position="56"/>
    </location>
</feature>
<feature type="region of interest" description="Disordered" evidence="1">
    <location>
        <begin position="205"/>
        <end position="237"/>
    </location>
</feature>
<dbReference type="RefSeq" id="XP_062718223.1">
    <property type="nucleotide sequence ID" value="XM_062863864.1"/>
</dbReference>
<reference evidence="3" key="2">
    <citation type="submission" date="2023-06" db="EMBL/GenBank/DDBJ databases">
        <authorList>
            <consortium name="Lawrence Berkeley National Laboratory"/>
            <person name="Mondo S.J."/>
            <person name="Hensen N."/>
            <person name="Bonometti L."/>
            <person name="Westerberg I."/>
            <person name="Brannstrom I.O."/>
            <person name="Guillou S."/>
            <person name="Cros-Aarteil S."/>
            <person name="Calhoun S."/>
            <person name="Haridas S."/>
            <person name="Kuo A."/>
            <person name="Pangilinan J."/>
            <person name="Riley R."/>
            <person name="Labutti K."/>
            <person name="Andreopoulos B."/>
            <person name="Lipzen A."/>
            <person name="Chen C."/>
            <person name="Yanf M."/>
            <person name="Daum C."/>
            <person name="Ng V."/>
            <person name="Clum A."/>
            <person name="Steindorff A."/>
            <person name="Ohm R."/>
            <person name="Martin F."/>
            <person name="Silar P."/>
            <person name="Natvig D."/>
            <person name="Lalanne C."/>
            <person name="Gautier V."/>
            <person name="Ament-Velasquez S.L."/>
            <person name="Kruys A."/>
            <person name="Hutchinson M.I."/>
            <person name="Powell A.J."/>
            <person name="Barry K."/>
            <person name="Miller A.N."/>
            <person name="Grigoriev I.V."/>
            <person name="Debuchy R."/>
            <person name="Gladieux P."/>
            <person name="Thoren M.H."/>
            <person name="Johannesson H."/>
        </authorList>
    </citation>
    <scope>NUCLEOTIDE SEQUENCE</scope>
    <source>
        <strain evidence="3">CBS 333.67</strain>
    </source>
</reference>
<feature type="compositionally biased region" description="Basic and acidic residues" evidence="1">
    <location>
        <begin position="1"/>
        <end position="10"/>
    </location>
</feature>
<name>A0AAJ0GM27_9PEZI</name>
<keyword evidence="4" id="KW-1185">Reference proteome</keyword>
<keyword evidence="2" id="KW-0812">Transmembrane</keyword>
<gene>
    <name evidence="3" type="ORF">B0T15DRAFT_305582</name>
</gene>
<evidence type="ECO:0000313" key="3">
    <source>
        <dbReference type="EMBL" id="KAK3302443.1"/>
    </source>
</evidence>
<sequence>MADSPVHPDLHPSPNMANANAHAHSNSLHLPIQGGPGHDDIELTPTRRPFQEEVTSPFPEVIERSRLAPEVVPHSTLELAPVAYRRPPPPPPPPAAVAADLKRWESTKSLNSHYSTPPPFTHTPPPPPRPVLGYGGHGYSDLSNSRSSPYDDRRPLPLPMMDAGAAGGDGDGRICGMRRHLCCIGLAIGVFLLVVAIATGVGVGIGTRRKSSDPSPSPSSTRTLPAPTATNAPSNSNAMMACPGNNLTIYTSQQKPQKKWLLMCGRDYNSQLSFTVDMYNTVAATLSDCLDICAGQDGCVGAGWGRNSWNDGRPTCWLKSQLGQWNDAPNWSFFVEDSGTT</sequence>
<feature type="compositionally biased region" description="Low complexity" evidence="1">
    <location>
        <begin position="218"/>
        <end position="230"/>
    </location>
</feature>
<feature type="compositionally biased region" description="Low complexity" evidence="1">
    <location>
        <begin position="12"/>
        <end position="30"/>
    </location>
</feature>
<keyword evidence="2" id="KW-1133">Transmembrane helix</keyword>
<dbReference type="AlphaFoldDB" id="A0AAJ0GM27"/>
<evidence type="ECO:0008006" key="5">
    <source>
        <dbReference type="Google" id="ProtNLM"/>
    </source>
</evidence>
<dbReference type="Proteomes" id="UP001273166">
    <property type="component" value="Unassembled WGS sequence"/>
</dbReference>
<organism evidence="3 4">
    <name type="scientific">Chaetomium strumarium</name>
    <dbReference type="NCBI Taxonomy" id="1170767"/>
    <lineage>
        <taxon>Eukaryota</taxon>
        <taxon>Fungi</taxon>
        <taxon>Dikarya</taxon>
        <taxon>Ascomycota</taxon>
        <taxon>Pezizomycotina</taxon>
        <taxon>Sordariomycetes</taxon>
        <taxon>Sordariomycetidae</taxon>
        <taxon>Sordariales</taxon>
        <taxon>Chaetomiaceae</taxon>
        <taxon>Chaetomium</taxon>
    </lineage>
</organism>
<evidence type="ECO:0000256" key="2">
    <source>
        <dbReference type="SAM" id="Phobius"/>
    </source>
</evidence>
<dbReference type="EMBL" id="JAUDZG010000007">
    <property type="protein sequence ID" value="KAK3302443.1"/>
    <property type="molecule type" value="Genomic_DNA"/>
</dbReference>
<feature type="region of interest" description="Disordered" evidence="1">
    <location>
        <begin position="109"/>
        <end position="164"/>
    </location>
</feature>
<reference evidence="3" key="1">
    <citation type="journal article" date="2023" name="Mol. Phylogenet. Evol.">
        <title>Genome-scale phylogeny and comparative genomics of the fungal order Sordariales.</title>
        <authorList>
            <person name="Hensen N."/>
            <person name="Bonometti L."/>
            <person name="Westerberg I."/>
            <person name="Brannstrom I.O."/>
            <person name="Guillou S."/>
            <person name="Cros-Aarteil S."/>
            <person name="Calhoun S."/>
            <person name="Haridas S."/>
            <person name="Kuo A."/>
            <person name="Mondo S."/>
            <person name="Pangilinan J."/>
            <person name="Riley R."/>
            <person name="LaButti K."/>
            <person name="Andreopoulos B."/>
            <person name="Lipzen A."/>
            <person name="Chen C."/>
            <person name="Yan M."/>
            <person name="Daum C."/>
            <person name="Ng V."/>
            <person name="Clum A."/>
            <person name="Steindorff A."/>
            <person name="Ohm R.A."/>
            <person name="Martin F."/>
            <person name="Silar P."/>
            <person name="Natvig D.O."/>
            <person name="Lalanne C."/>
            <person name="Gautier V."/>
            <person name="Ament-Velasquez S.L."/>
            <person name="Kruys A."/>
            <person name="Hutchinson M.I."/>
            <person name="Powell A.J."/>
            <person name="Barry K."/>
            <person name="Miller A.N."/>
            <person name="Grigoriev I.V."/>
            <person name="Debuchy R."/>
            <person name="Gladieux P."/>
            <person name="Hiltunen Thoren M."/>
            <person name="Johannesson H."/>
        </authorList>
    </citation>
    <scope>NUCLEOTIDE SEQUENCE</scope>
    <source>
        <strain evidence="3">CBS 333.67</strain>
    </source>
</reference>
<accession>A0AAJ0GM27</accession>
<feature type="transmembrane region" description="Helical" evidence="2">
    <location>
        <begin position="184"/>
        <end position="205"/>
    </location>
</feature>